<dbReference type="OrthoDB" id="40334at2759"/>
<evidence type="ECO:0000313" key="1">
    <source>
        <dbReference type="EMBL" id="CAG7835121.1"/>
    </source>
</evidence>
<proteinExistence type="predicted"/>
<keyword evidence="2" id="KW-1185">Reference proteome</keyword>
<accession>A0A8J2LPP8</accession>
<dbReference type="EMBL" id="CAJVCH010570535">
    <property type="protein sequence ID" value="CAG7835121.1"/>
    <property type="molecule type" value="Genomic_DNA"/>
</dbReference>
<name>A0A8J2LPP8_9HEXA</name>
<reference evidence="1" key="1">
    <citation type="submission" date="2021-06" db="EMBL/GenBank/DDBJ databases">
        <authorList>
            <person name="Hodson N. C."/>
            <person name="Mongue J. A."/>
            <person name="Jaron S. K."/>
        </authorList>
    </citation>
    <scope>NUCLEOTIDE SEQUENCE</scope>
</reference>
<evidence type="ECO:0000313" key="2">
    <source>
        <dbReference type="Proteomes" id="UP000708208"/>
    </source>
</evidence>
<organism evidence="1 2">
    <name type="scientific">Allacma fusca</name>
    <dbReference type="NCBI Taxonomy" id="39272"/>
    <lineage>
        <taxon>Eukaryota</taxon>
        <taxon>Metazoa</taxon>
        <taxon>Ecdysozoa</taxon>
        <taxon>Arthropoda</taxon>
        <taxon>Hexapoda</taxon>
        <taxon>Collembola</taxon>
        <taxon>Symphypleona</taxon>
        <taxon>Sminthuridae</taxon>
        <taxon>Allacma</taxon>
    </lineage>
</organism>
<gene>
    <name evidence="1" type="ORF">AFUS01_LOCUS44541</name>
</gene>
<comment type="caution">
    <text evidence="1">The sequence shown here is derived from an EMBL/GenBank/DDBJ whole genome shotgun (WGS) entry which is preliminary data.</text>
</comment>
<dbReference type="Proteomes" id="UP000708208">
    <property type="component" value="Unassembled WGS sequence"/>
</dbReference>
<dbReference type="PANTHER" id="PTHR28630:SF3">
    <property type="entry name" value="PEROXIREDOXIN-LIKE 2C"/>
    <property type="match status" value="1"/>
</dbReference>
<dbReference type="AlphaFoldDB" id="A0A8J2LPP8"/>
<dbReference type="InterPro" id="IPR032801">
    <property type="entry name" value="PXL2A/B/C"/>
</dbReference>
<dbReference type="PANTHER" id="PTHR28630">
    <property type="match status" value="1"/>
</dbReference>
<protein>
    <submittedName>
        <fullName evidence="1">Uncharacterized protein</fullName>
    </submittedName>
</protein>
<sequence>MDMCCFKKGADKVVTMSEGDSKVLSIVRNRSPPVGLSPEASLIARMMVNKLPDMQWVPVESFWEDSPVVMLYFRIGFEANGWEDFMQQKFFAGEHYLDTQRSTYAALELPYMSTLQLGALFLKPGLWKALLKKDGISNQGGGDPKQNGGCLIISRGGKKTMWIFREQKPYDSYPTQSITSALGIEYKEEKE</sequence>
<dbReference type="Pfam" id="PF13911">
    <property type="entry name" value="AhpC-TSA_2"/>
    <property type="match status" value="1"/>
</dbReference>